<organism evidence="13 14">
    <name type="scientific">Suillus discolor</name>
    <dbReference type="NCBI Taxonomy" id="1912936"/>
    <lineage>
        <taxon>Eukaryota</taxon>
        <taxon>Fungi</taxon>
        <taxon>Dikarya</taxon>
        <taxon>Basidiomycota</taxon>
        <taxon>Agaricomycotina</taxon>
        <taxon>Agaricomycetes</taxon>
        <taxon>Agaricomycetidae</taxon>
        <taxon>Boletales</taxon>
        <taxon>Suillineae</taxon>
        <taxon>Suillaceae</taxon>
        <taxon>Suillus</taxon>
    </lineage>
</organism>
<gene>
    <name evidence="13" type="ORF">F5147DRAFT_671431</name>
</gene>
<dbReference type="PANTHER" id="PTHR22883">
    <property type="entry name" value="ZINC FINGER DHHC DOMAIN CONTAINING PROTEIN"/>
    <property type="match status" value="1"/>
</dbReference>
<sequence>MSSSDRTCCGVVEEARTRSRNRRGNKPQPWIVLKFAVGLTLALIAYTGYVYVGIFCKDMIVKNESALGSLTTGIIFVVVYSFLLLITVWSYFAVVTTSPGYPADFIEKVELERPVQPPVHAQQPATSDDTRGMSFELMSPAVDVSNHASALSNAGNNVPVTHPAVPAATKQDRVYHPTLHYQGTSTPGEAHIVDVPANHESVHVPGSAPHPPHENFGNPNLDASSAMFARRPSTTPVLTPEYRFCNRDRIIKPPRTHHCRACGTCVLKYDHHCPWVGHCVGAYNHKFFVNFVQWASILSFWMFATVLGLNIKSRMRPSAPALNPQHIVLMAQTALFGLFCFLMFLTQVQLIMLNQTTVESLGFRSMQEREQDNLTHMHRWYECGAKKRTRRRWDKEWGRIGKEGNLWWLGSRRANWESVMGKNVWWWFLPVGHGLDDGMNFPTNPRFDKEGRWRRRREWPSDLR</sequence>
<comment type="domain">
    <text evidence="11">The DHHC domain is required for palmitoyltransferase activity.</text>
</comment>
<dbReference type="PANTHER" id="PTHR22883:SF23">
    <property type="entry name" value="PALMITOYLTRANSFERASE ZDHHC6"/>
    <property type="match status" value="1"/>
</dbReference>
<reference evidence="13" key="1">
    <citation type="journal article" date="2020" name="New Phytol.">
        <title>Comparative genomics reveals dynamic genome evolution in host specialist ectomycorrhizal fungi.</title>
        <authorList>
            <person name="Lofgren L.A."/>
            <person name="Nguyen N.H."/>
            <person name="Vilgalys R."/>
            <person name="Ruytinx J."/>
            <person name="Liao H.L."/>
            <person name="Branco S."/>
            <person name="Kuo A."/>
            <person name="LaButti K."/>
            <person name="Lipzen A."/>
            <person name="Andreopoulos W."/>
            <person name="Pangilinan J."/>
            <person name="Riley R."/>
            <person name="Hundley H."/>
            <person name="Na H."/>
            <person name="Barry K."/>
            <person name="Grigoriev I.V."/>
            <person name="Stajich J.E."/>
            <person name="Kennedy P.G."/>
        </authorList>
    </citation>
    <scope>NUCLEOTIDE SEQUENCE</scope>
    <source>
        <strain evidence="13">FC423</strain>
    </source>
</reference>
<keyword evidence="5 11" id="KW-0472">Membrane</keyword>
<dbReference type="InterPro" id="IPR039859">
    <property type="entry name" value="PFA4/ZDH16/20/ERF2-like"/>
</dbReference>
<evidence type="ECO:0000259" key="12">
    <source>
        <dbReference type="Pfam" id="PF01529"/>
    </source>
</evidence>
<dbReference type="GO" id="GO:0006612">
    <property type="term" value="P:protein targeting to membrane"/>
    <property type="evidence" value="ECO:0007669"/>
    <property type="project" value="TreeGrafter"/>
</dbReference>
<dbReference type="RefSeq" id="XP_041298039.1">
    <property type="nucleotide sequence ID" value="XM_041435595.1"/>
</dbReference>
<proteinExistence type="inferred from homology"/>
<evidence type="ECO:0000256" key="5">
    <source>
        <dbReference type="ARBA" id="ARBA00023136"/>
    </source>
</evidence>
<evidence type="ECO:0000256" key="4">
    <source>
        <dbReference type="ARBA" id="ARBA00022989"/>
    </source>
</evidence>
<accession>A0A9P7FIE1</accession>
<dbReference type="AlphaFoldDB" id="A0A9P7FIE1"/>
<comment type="catalytic activity">
    <reaction evidence="10 11">
        <text>L-cysteinyl-[protein] + hexadecanoyl-CoA = S-hexadecanoyl-L-cysteinyl-[protein] + CoA</text>
        <dbReference type="Rhea" id="RHEA:36683"/>
        <dbReference type="Rhea" id="RHEA-COMP:10131"/>
        <dbReference type="Rhea" id="RHEA-COMP:11032"/>
        <dbReference type="ChEBI" id="CHEBI:29950"/>
        <dbReference type="ChEBI" id="CHEBI:57287"/>
        <dbReference type="ChEBI" id="CHEBI:57379"/>
        <dbReference type="ChEBI" id="CHEBI:74151"/>
        <dbReference type="EC" id="2.3.1.225"/>
    </reaction>
</comment>
<dbReference type="PROSITE" id="PS50216">
    <property type="entry name" value="DHHC"/>
    <property type="match status" value="1"/>
</dbReference>
<keyword evidence="6" id="KW-0564">Palmitate</keyword>
<feature type="domain" description="Palmitoyltransferase DHHC" evidence="12">
    <location>
        <begin position="241"/>
        <end position="360"/>
    </location>
</feature>
<dbReference type="OrthoDB" id="1436450at2759"/>
<evidence type="ECO:0000313" key="13">
    <source>
        <dbReference type="EMBL" id="KAG2117150.1"/>
    </source>
</evidence>
<keyword evidence="3 11" id="KW-0812">Transmembrane</keyword>
<evidence type="ECO:0000256" key="2">
    <source>
        <dbReference type="ARBA" id="ARBA00022679"/>
    </source>
</evidence>
<feature type="transmembrane region" description="Helical" evidence="11">
    <location>
        <begin position="66"/>
        <end position="92"/>
    </location>
</feature>
<dbReference type="Pfam" id="PF01529">
    <property type="entry name" value="DHHC"/>
    <property type="match status" value="1"/>
</dbReference>
<keyword evidence="2 11" id="KW-0808">Transferase</keyword>
<keyword evidence="7" id="KW-0449">Lipoprotein</keyword>
<dbReference type="GO" id="GO:0005794">
    <property type="term" value="C:Golgi apparatus"/>
    <property type="evidence" value="ECO:0007669"/>
    <property type="project" value="TreeGrafter"/>
</dbReference>
<dbReference type="EMBL" id="JABBWM010000005">
    <property type="protein sequence ID" value="KAG2117150.1"/>
    <property type="molecule type" value="Genomic_DNA"/>
</dbReference>
<comment type="caution">
    <text evidence="13">The sequence shown here is derived from an EMBL/GenBank/DDBJ whole genome shotgun (WGS) entry which is preliminary data.</text>
</comment>
<evidence type="ECO:0000256" key="6">
    <source>
        <dbReference type="ARBA" id="ARBA00023139"/>
    </source>
</evidence>
<evidence type="ECO:0000256" key="10">
    <source>
        <dbReference type="ARBA" id="ARBA00048048"/>
    </source>
</evidence>
<dbReference type="InterPro" id="IPR001594">
    <property type="entry name" value="Palmitoyltrfase_DHHC"/>
</dbReference>
<feature type="transmembrane region" description="Helical" evidence="11">
    <location>
        <begin position="287"/>
        <end position="307"/>
    </location>
</feature>
<dbReference type="GO" id="GO:0016020">
    <property type="term" value="C:membrane"/>
    <property type="evidence" value="ECO:0007669"/>
    <property type="project" value="UniProtKB-SubCell"/>
</dbReference>
<feature type="transmembrane region" description="Helical" evidence="11">
    <location>
        <begin position="327"/>
        <end position="345"/>
    </location>
</feature>
<evidence type="ECO:0000256" key="9">
    <source>
        <dbReference type="ARBA" id="ARBA00038298"/>
    </source>
</evidence>
<evidence type="ECO:0000313" key="14">
    <source>
        <dbReference type="Proteomes" id="UP000823399"/>
    </source>
</evidence>
<feature type="transmembrane region" description="Helical" evidence="11">
    <location>
        <begin position="31"/>
        <end position="54"/>
    </location>
</feature>
<evidence type="ECO:0000256" key="3">
    <source>
        <dbReference type="ARBA" id="ARBA00022692"/>
    </source>
</evidence>
<keyword evidence="8 11" id="KW-0012">Acyltransferase</keyword>
<evidence type="ECO:0000256" key="11">
    <source>
        <dbReference type="RuleBase" id="RU079119"/>
    </source>
</evidence>
<dbReference type="GO" id="GO:0005783">
    <property type="term" value="C:endoplasmic reticulum"/>
    <property type="evidence" value="ECO:0007669"/>
    <property type="project" value="TreeGrafter"/>
</dbReference>
<keyword evidence="14" id="KW-1185">Reference proteome</keyword>
<dbReference type="Proteomes" id="UP000823399">
    <property type="component" value="Unassembled WGS sequence"/>
</dbReference>
<dbReference type="GO" id="GO:0019706">
    <property type="term" value="F:protein-cysteine S-palmitoyltransferase activity"/>
    <property type="evidence" value="ECO:0007669"/>
    <property type="project" value="UniProtKB-EC"/>
</dbReference>
<dbReference type="EC" id="2.3.1.225" evidence="11"/>
<comment type="subcellular location">
    <subcellularLocation>
        <location evidence="1">Membrane</location>
        <topology evidence="1">Multi-pass membrane protein</topology>
    </subcellularLocation>
</comment>
<evidence type="ECO:0000256" key="1">
    <source>
        <dbReference type="ARBA" id="ARBA00004141"/>
    </source>
</evidence>
<comment type="similarity">
    <text evidence="9">Belongs to the DHHC palmitoyltransferase family. PFA5 subfamily.</text>
</comment>
<evidence type="ECO:0000256" key="8">
    <source>
        <dbReference type="ARBA" id="ARBA00023315"/>
    </source>
</evidence>
<dbReference type="GeneID" id="64697854"/>
<name>A0A9P7FIE1_9AGAM</name>
<protein>
    <recommendedName>
        <fullName evidence="11">Palmitoyltransferase</fullName>
        <ecNumber evidence="11">2.3.1.225</ecNumber>
    </recommendedName>
</protein>
<keyword evidence="4 11" id="KW-1133">Transmembrane helix</keyword>
<evidence type="ECO:0000256" key="7">
    <source>
        <dbReference type="ARBA" id="ARBA00023288"/>
    </source>
</evidence>